<accession>B7JBS8</accession>
<keyword evidence="2" id="KW-1185">Reference proteome</keyword>
<dbReference type="KEGG" id="afr:AFE_1822"/>
<proteinExistence type="predicted"/>
<organism evidence="1 2">
    <name type="scientific">Acidithiobacillus ferrooxidans (strain ATCC 23270 / DSM 14882 / CIP 104768 / NCIMB 8455)</name>
    <name type="common">Ferrobacillus ferrooxidans (strain ATCC 23270)</name>
    <dbReference type="NCBI Taxonomy" id="243159"/>
    <lineage>
        <taxon>Bacteria</taxon>
        <taxon>Pseudomonadati</taxon>
        <taxon>Pseudomonadota</taxon>
        <taxon>Acidithiobacillia</taxon>
        <taxon>Acidithiobacillales</taxon>
        <taxon>Acidithiobacillaceae</taxon>
        <taxon>Acidithiobacillus</taxon>
    </lineage>
</organism>
<dbReference type="STRING" id="243159.AFE_1822"/>
<dbReference type="AlphaFoldDB" id="B7JBS8"/>
<dbReference type="PaxDb" id="243159-AFE_1822"/>
<gene>
    <name evidence="1" type="ordered locus">AFE_1822</name>
</gene>
<dbReference type="HOGENOM" id="CLU_1965755_0_0_6"/>
<evidence type="ECO:0000313" key="1">
    <source>
        <dbReference type="EMBL" id="ACK79617.1"/>
    </source>
</evidence>
<evidence type="ECO:0000313" key="2">
    <source>
        <dbReference type="Proteomes" id="UP000001362"/>
    </source>
</evidence>
<dbReference type="EMBL" id="CP001219">
    <property type="protein sequence ID" value="ACK79617.1"/>
    <property type="molecule type" value="Genomic_DNA"/>
</dbReference>
<protein>
    <submittedName>
        <fullName evidence="1">Uncharacterized protein</fullName>
    </submittedName>
</protein>
<reference evidence="1 2" key="1">
    <citation type="journal article" date="2008" name="BMC Genomics">
        <title>Acidithiobacillus ferrooxidans metabolism: from genome sequence to industrial applications.</title>
        <authorList>
            <person name="Valdes J."/>
            <person name="Pedroso I."/>
            <person name="Quatrini R."/>
            <person name="Dodson R.J."/>
            <person name="Tettelin H."/>
            <person name="Blake R.II."/>
            <person name="Eisen J.A."/>
            <person name="Holmes D.S."/>
        </authorList>
    </citation>
    <scope>NUCLEOTIDE SEQUENCE [LARGE SCALE GENOMIC DNA]</scope>
    <source>
        <strain evidence="2">ATCC 23270 / DSM 14882 / CIP 104768 / NCIMB 8455</strain>
    </source>
</reference>
<name>B7JBS8_ACIF2</name>
<dbReference type="Proteomes" id="UP000001362">
    <property type="component" value="Chromosome"/>
</dbReference>
<sequence>MESVVIGCDSGARTAVMTSPETFLERPRIPQEAKGLGFCRIMQDNAAGLKSPFSRWDHRYSPEQPPCPCAPPELSRHCPAARFQPMGRTLVAAPLLSWSGPARRVADFYRLPTAGASSRVVVLAPSS</sequence>